<dbReference type="eggNOG" id="COG1002">
    <property type="taxonomic scope" value="Bacteria"/>
</dbReference>
<comment type="caution">
    <text evidence="1">The sequence shown here is derived from an EMBL/GenBank/DDBJ whole genome shotgun (WGS) entry which is preliminary data.</text>
</comment>
<accession>A0A0M2PQC2</accession>
<evidence type="ECO:0000313" key="2">
    <source>
        <dbReference type="Proteomes" id="UP000034681"/>
    </source>
</evidence>
<dbReference type="AlphaFoldDB" id="A0A0M2PQC2"/>
<evidence type="ECO:0000313" key="1">
    <source>
        <dbReference type="EMBL" id="KKI98760.1"/>
    </source>
</evidence>
<proteinExistence type="predicted"/>
<sequence>MEKKQWGITKLYNAYFHEPASQLAKLHSKLDSLVLQLYGFQPTDDILAQLLALNQELAAKEQRGEPVIGPWDPTPSQATD</sequence>
<organism evidence="1 2">
    <name type="scientific">Prochlorothrix hollandica PCC 9006 = CALU 1027</name>
    <dbReference type="NCBI Taxonomy" id="317619"/>
    <lineage>
        <taxon>Bacteria</taxon>
        <taxon>Bacillati</taxon>
        <taxon>Cyanobacteriota</taxon>
        <taxon>Cyanophyceae</taxon>
        <taxon>Prochlorotrichales</taxon>
        <taxon>Prochlorotrichaceae</taxon>
        <taxon>Prochlorothrix</taxon>
    </lineage>
</organism>
<dbReference type="Proteomes" id="UP000034681">
    <property type="component" value="Unassembled WGS sequence"/>
</dbReference>
<reference evidence="1" key="1">
    <citation type="submission" date="2012-04" db="EMBL/GenBank/DDBJ databases">
        <authorList>
            <person name="Borisov I.G."/>
            <person name="Ivanikova N.V."/>
            <person name="Pinevich A.V."/>
        </authorList>
    </citation>
    <scope>NUCLEOTIDE SEQUENCE</scope>
    <source>
        <strain evidence="1">CALU 1027</strain>
    </source>
</reference>
<gene>
    <name evidence="1" type="ORF">PROH_16680</name>
</gene>
<name>A0A0M2PQC2_PROHO</name>
<dbReference type="STRING" id="317619.GCA_000332315_01423"/>
<protein>
    <submittedName>
        <fullName evidence="1">Uncharacterized protein</fullName>
    </submittedName>
</protein>
<dbReference type="EMBL" id="AJTX02000007">
    <property type="protein sequence ID" value="KKI98760.1"/>
    <property type="molecule type" value="Genomic_DNA"/>
</dbReference>
<keyword evidence="2" id="KW-1185">Reference proteome</keyword>